<dbReference type="AlphaFoldDB" id="A0A7X5X2K0"/>
<comment type="caution">
    <text evidence="1">The sequence shown here is derived from an EMBL/GenBank/DDBJ whole genome shotgun (WGS) entry which is preliminary data.</text>
</comment>
<evidence type="ECO:0000313" key="1">
    <source>
        <dbReference type="EMBL" id="NIY65388.1"/>
    </source>
</evidence>
<sequence>MPHGGCVQLVQKNWPYLNESTAAAWKYRLAIVGILRSGCLAWGTAPRGRHGCSGRGALASNRGFVKREDVWPSDGRFGATGGLPGVGHERREELMIPPGGNADKLLPSGRDIAKSAPGEACCAVMRACEGDGCDLSDRPPVGRYGREVQYA</sequence>
<protein>
    <submittedName>
        <fullName evidence="1">Uncharacterized protein</fullName>
    </submittedName>
</protein>
<dbReference type="Proteomes" id="UP000536624">
    <property type="component" value="Unassembled WGS sequence"/>
</dbReference>
<accession>A0A7X5X2K0</accession>
<reference evidence="1 2" key="1">
    <citation type="submission" date="2020-02" db="EMBL/GenBank/DDBJ databases">
        <title>Streptomyces malaysiensis DSM14702 (JHCC583434, PFL_A843) Genome sequencing and assembly.</title>
        <authorList>
            <person name="Samborskyy M."/>
        </authorList>
    </citation>
    <scope>NUCLEOTIDE SEQUENCE [LARGE SCALE GENOMIC DNA]</scope>
    <source>
        <strain evidence="1 2">DSM 14702</strain>
    </source>
</reference>
<dbReference type="EMBL" id="JAALLH010000001">
    <property type="protein sequence ID" value="NIY65388.1"/>
    <property type="molecule type" value="Genomic_DNA"/>
</dbReference>
<organism evidence="1 2">
    <name type="scientific">Streptomyces malaysiensis</name>
    <dbReference type="NCBI Taxonomy" id="92644"/>
    <lineage>
        <taxon>Bacteria</taxon>
        <taxon>Bacillati</taxon>
        <taxon>Actinomycetota</taxon>
        <taxon>Actinomycetes</taxon>
        <taxon>Kitasatosporales</taxon>
        <taxon>Streptomycetaceae</taxon>
        <taxon>Streptomyces</taxon>
        <taxon>Streptomyces violaceusniger group</taxon>
    </lineage>
</organism>
<evidence type="ECO:0000313" key="2">
    <source>
        <dbReference type="Proteomes" id="UP000536624"/>
    </source>
</evidence>
<proteinExistence type="predicted"/>
<gene>
    <name evidence="1" type="ORF">SMALB_3382</name>
</gene>
<name>A0A7X5X2K0_STRMQ</name>